<dbReference type="Pfam" id="PF20415">
    <property type="entry name" value="DUF6699"/>
    <property type="match status" value="1"/>
</dbReference>
<keyword evidence="3" id="KW-1185">Reference proteome</keyword>
<protein>
    <recommendedName>
        <fullName evidence="1">F-box domain-containing protein</fullName>
    </recommendedName>
</protein>
<sequence>MLPSSHEPQSTVFFPPYLLQDLFEHLDPLDLITCKRVCTLWYSIIHCRNRLRQKLFLPPSNSSPSSDKACSSKSHLVNSPDEVYDLHPIFNLIHFDASLDPAATSFGRPPQGEKEKCKMLIESEVKDHYATYPATIRVEMDLIHFHPHLVVENDSGVKVWDVMVALAKYKEERTHFTFQTFFPSDICKKRGYELRRKMRRRDLLGIDSVFITFNDRDPDDGRVFIGDSFESWKGVAIGKRYRFWSAFAFCEFPLRPEW</sequence>
<dbReference type="SUPFAM" id="SSF81383">
    <property type="entry name" value="F-box domain"/>
    <property type="match status" value="1"/>
</dbReference>
<dbReference type="InterPro" id="IPR036047">
    <property type="entry name" value="F-box-like_dom_sf"/>
</dbReference>
<gene>
    <name evidence="2" type="ORF">L873DRAFT_1677381</name>
</gene>
<dbReference type="EMBL" id="ML120374">
    <property type="protein sequence ID" value="RPB01300.1"/>
    <property type="molecule type" value="Genomic_DNA"/>
</dbReference>
<reference evidence="2 3" key="1">
    <citation type="journal article" date="2018" name="Nat. Ecol. Evol.">
        <title>Pezizomycetes genomes reveal the molecular basis of ectomycorrhizal truffle lifestyle.</title>
        <authorList>
            <person name="Murat C."/>
            <person name="Payen T."/>
            <person name="Noel B."/>
            <person name="Kuo A."/>
            <person name="Morin E."/>
            <person name="Chen J."/>
            <person name="Kohler A."/>
            <person name="Krizsan K."/>
            <person name="Balestrini R."/>
            <person name="Da Silva C."/>
            <person name="Montanini B."/>
            <person name="Hainaut M."/>
            <person name="Levati E."/>
            <person name="Barry K.W."/>
            <person name="Belfiori B."/>
            <person name="Cichocki N."/>
            <person name="Clum A."/>
            <person name="Dockter R.B."/>
            <person name="Fauchery L."/>
            <person name="Guy J."/>
            <person name="Iotti M."/>
            <person name="Le Tacon F."/>
            <person name="Lindquist E.A."/>
            <person name="Lipzen A."/>
            <person name="Malagnac F."/>
            <person name="Mello A."/>
            <person name="Molinier V."/>
            <person name="Miyauchi S."/>
            <person name="Poulain J."/>
            <person name="Riccioni C."/>
            <person name="Rubini A."/>
            <person name="Sitrit Y."/>
            <person name="Splivallo R."/>
            <person name="Traeger S."/>
            <person name="Wang M."/>
            <person name="Zifcakova L."/>
            <person name="Wipf D."/>
            <person name="Zambonelli A."/>
            <person name="Paolocci F."/>
            <person name="Nowrousian M."/>
            <person name="Ottonello S."/>
            <person name="Baldrian P."/>
            <person name="Spatafora J.W."/>
            <person name="Henrissat B."/>
            <person name="Nagy L.G."/>
            <person name="Aury J.M."/>
            <person name="Wincker P."/>
            <person name="Grigoriev I.V."/>
            <person name="Bonfante P."/>
            <person name="Martin F.M."/>
        </authorList>
    </citation>
    <scope>NUCLEOTIDE SEQUENCE [LARGE SCALE GENOMIC DNA]</scope>
    <source>
        <strain evidence="2 3">120613-1</strain>
    </source>
</reference>
<name>A0A3N4JSL4_9PEZI</name>
<dbReference type="InterPro" id="IPR001810">
    <property type="entry name" value="F-box_dom"/>
</dbReference>
<organism evidence="2 3">
    <name type="scientific">Choiromyces venosus 120613-1</name>
    <dbReference type="NCBI Taxonomy" id="1336337"/>
    <lineage>
        <taxon>Eukaryota</taxon>
        <taxon>Fungi</taxon>
        <taxon>Dikarya</taxon>
        <taxon>Ascomycota</taxon>
        <taxon>Pezizomycotina</taxon>
        <taxon>Pezizomycetes</taxon>
        <taxon>Pezizales</taxon>
        <taxon>Tuberaceae</taxon>
        <taxon>Choiromyces</taxon>
    </lineage>
</organism>
<dbReference type="SMART" id="SM00256">
    <property type="entry name" value="FBOX"/>
    <property type="match status" value="1"/>
</dbReference>
<dbReference type="Pfam" id="PF00646">
    <property type="entry name" value="F-box"/>
    <property type="match status" value="1"/>
</dbReference>
<evidence type="ECO:0000313" key="2">
    <source>
        <dbReference type="EMBL" id="RPB01300.1"/>
    </source>
</evidence>
<dbReference type="OrthoDB" id="3800738at2759"/>
<feature type="domain" description="F-box" evidence="1">
    <location>
        <begin position="8"/>
        <end position="55"/>
    </location>
</feature>
<dbReference type="InterPro" id="IPR046522">
    <property type="entry name" value="DUF6699"/>
</dbReference>
<dbReference type="AlphaFoldDB" id="A0A3N4JSL4"/>
<evidence type="ECO:0000259" key="1">
    <source>
        <dbReference type="PROSITE" id="PS50181"/>
    </source>
</evidence>
<proteinExistence type="predicted"/>
<dbReference type="Proteomes" id="UP000276215">
    <property type="component" value="Unassembled WGS sequence"/>
</dbReference>
<dbReference type="PROSITE" id="PS50181">
    <property type="entry name" value="FBOX"/>
    <property type="match status" value="1"/>
</dbReference>
<dbReference type="Gene3D" id="1.20.1280.50">
    <property type="match status" value="1"/>
</dbReference>
<evidence type="ECO:0000313" key="3">
    <source>
        <dbReference type="Proteomes" id="UP000276215"/>
    </source>
</evidence>
<accession>A0A3N4JSL4</accession>
<dbReference type="CDD" id="cd09917">
    <property type="entry name" value="F-box_SF"/>
    <property type="match status" value="1"/>
</dbReference>